<dbReference type="EMBL" id="JAYGJQ010000003">
    <property type="protein sequence ID" value="MEA9358378.1"/>
    <property type="molecule type" value="Genomic_DNA"/>
</dbReference>
<organism evidence="2 3">
    <name type="scientific">Bacteriovorax antarcticus</name>
    <dbReference type="NCBI Taxonomy" id="3088717"/>
    <lineage>
        <taxon>Bacteria</taxon>
        <taxon>Pseudomonadati</taxon>
        <taxon>Bdellovibrionota</taxon>
        <taxon>Bacteriovoracia</taxon>
        <taxon>Bacteriovoracales</taxon>
        <taxon>Bacteriovoracaceae</taxon>
        <taxon>Bacteriovorax</taxon>
    </lineage>
</organism>
<gene>
    <name evidence="2" type="ORF">SHI21_19235</name>
</gene>
<dbReference type="RefSeq" id="WP_323578751.1">
    <property type="nucleotide sequence ID" value="NZ_JAYGJQ010000003.1"/>
</dbReference>
<comment type="caution">
    <text evidence="2">The sequence shown here is derived from an EMBL/GenBank/DDBJ whole genome shotgun (WGS) entry which is preliminary data.</text>
</comment>
<evidence type="ECO:0000313" key="3">
    <source>
        <dbReference type="Proteomes" id="UP001302274"/>
    </source>
</evidence>
<dbReference type="PROSITE" id="PS51257">
    <property type="entry name" value="PROKAR_LIPOPROTEIN"/>
    <property type="match status" value="1"/>
</dbReference>
<name>A0ABU5VZ92_9BACT</name>
<evidence type="ECO:0008006" key="4">
    <source>
        <dbReference type="Google" id="ProtNLM"/>
    </source>
</evidence>
<evidence type="ECO:0000256" key="1">
    <source>
        <dbReference type="SAM" id="SignalP"/>
    </source>
</evidence>
<feature type="chain" id="PRO_5046197375" description="Lipoprotein" evidence="1">
    <location>
        <begin position="25"/>
        <end position="118"/>
    </location>
</feature>
<feature type="signal peptide" evidence="1">
    <location>
        <begin position="1"/>
        <end position="24"/>
    </location>
</feature>
<keyword evidence="1" id="KW-0732">Signal</keyword>
<accession>A0ABU5VZ92</accession>
<evidence type="ECO:0000313" key="2">
    <source>
        <dbReference type="EMBL" id="MEA9358378.1"/>
    </source>
</evidence>
<keyword evidence="3" id="KW-1185">Reference proteome</keyword>
<sequence>MIKIKFAKFILVFTLALVSMSACYPSDFECMDNGEIIVKVKKEVSTSHQESRSESSQSNSSDQETHYCLCSLTCHSMFINFSTLNPFTAFDLNFPKEFQYKAQNYPEISYSLEKPPTV</sequence>
<proteinExistence type="predicted"/>
<protein>
    <recommendedName>
        <fullName evidence="4">Lipoprotein</fullName>
    </recommendedName>
</protein>
<reference evidence="2 3" key="1">
    <citation type="submission" date="2023-11" db="EMBL/GenBank/DDBJ databases">
        <title>A Novel Polar Bacteriovorax (B. antarcticus) Isolated from the Biocrust in Antarctica.</title>
        <authorList>
            <person name="Mun W."/>
            <person name="Choi S.Y."/>
            <person name="Mitchell R.J."/>
        </authorList>
    </citation>
    <scope>NUCLEOTIDE SEQUENCE [LARGE SCALE GENOMIC DNA]</scope>
    <source>
        <strain evidence="2 3">PP10</strain>
    </source>
</reference>
<dbReference type="Proteomes" id="UP001302274">
    <property type="component" value="Unassembled WGS sequence"/>
</dbReference>